<reference evidence="4 5" key="1">
    <citation type="submission" date="2023-05" db="EMBL/GenBank/DDBJ databases">
        <title>Streptomyces fuscus sp. nov., a brown-black pigment producing actinomyces isolated from dry sand of Sea duck farm.</title>
        <authorList>
            <person name="Xie J."/>
            <person name="Shen N."/>
        </authorList>
    </citation>
    <scope>NUCLEOTIDE SEQUENCE [LARGE SCALE GENOMIC DNA]</scope>
    <source>
        <strain evidence="4 5">GXMU-J15</strain>
    </source>
</reference>
<evidence type="ECO:0000259" key="2">
    <source>
        <dbReference type="SMART" id="SM00065"/>
    </source>
</evidence>
<keyword evidence="5" id="KW-1185">Reference proteome</keyword>
<dbReference type="Gene3D" id="3.30.450.20">
    <property type="entry name" value="PAS domain"/>
    <property type="match status" value="1"/>
</dbReference>
<proteinExistence type="predicted"/>
<dbReference type="InterPro" id="IPR013656">
    <property type="entry name" value="PAS_4"/>
</dbReference>
<dbReference type="PANTHER" id="PTHR43156">
    <property type="entry name" value="STAGE II SPORULATION PROTEIN E-RELATED"/>
    <property type="match status" value="1"/>
</dbReference>
<dbReference type="Pfam" id="PF13185">
    <property type="entry name" value="GAF_2"/>
    <property type="match status" value="1"/>
</dbReference>
<dbReference type="PANTHER" id="PTHR43156:SF2">
    <property type="entry name" value="STAGE II SPORULATION PROTEIN E"/>
    <property type="match status" value="1"/>
</dbReference>
<evidence type="ECO:0000259" key="3">
    <source>
        <dbReference type="SMART" id="SM00331"/>
    </source>
</evidence>
<feature type="domain" description="GAF" evidence="2">
    <location>
        <begin position="312"/>
        <end position="458"/>
    </location>
</feature>
<dbReference type="Gene3D" id="3.60.40.10">
    <property type="entry name" value="PPM-type phosphatase domain"/>
    <property type="match status" value="1"/>
</dbReference>
<dbReference type="InterPro" id="IPR036457">
    <property type="entry name" value="PPM-type-like_dom_sf"/>
</dbReference>
<sequence>MVPDSLLTGVVRDTGASTGFLYLLPPGERVLRLGLACGISEQIAAPWARIPLNAAIPVADAIRERRWIWLRDQEETARRYPRLGVVLPYDFMLAAAPIIGGGIVWGGLVLLWPAWHPARLSSTERDTIARCCRRVAGLWREAVDSGRPLPRLERPRLLSAPRPSDIDPAQAIAALGFTERLPMGCCALDLDGRLLFINPAGAELVGAGAASLLGHRPWEVLEWLRNPGVEERYRAAVVARQPISFTARRPPNTWLFFQMYPSASGISVHITPADEEPRGAEQEARVRSAEPVSANGLFHLTHFATALTEAVGVEDVVELAADQIVPAFGPRALALGTVHEGRLRIVGHRGYRAELMERFDGLSLTSNAPAVRAVSTGMATFFPSFADLKRAYPKAVHQDGMAAWAFLPLIVSGRPVGSLVLGYDAPRPFPPAERAILTSLAGLLAQAMDRARLYDTKHALAHTLQTGLLPRALPHIPGLAVAARYRPAGRGMDIGGDFYDLIPGAPATATVAIGDVQGHNSTAAALMGQLRTAVRAHATAGSSPGEILARTNRLLTDLDPGLFASCLIAQLDLEHGRVRLASAGHPPAVLRRPDGATDVLRLPPGLLLGIDPDADYASTETGLPPGAVLALYTDGLVEKPGTDIDDAITTLAGRLSTTPPYDLDTLADTLLHHAELLSAPRLDDIALLLLCPRHAP</sequence>
<organism evidence="4 5">
    <name type="scientific">Streptomyces fuscus</name>
    <dbReference type="NCBI Taxonomy" id="3048495"/>
    <lineage>
        <taxon>Bacteria</taxon>
        <taxon>Bacillati</taxon>
        <taxon>Actinomycetota</taxon>
        <taxon>Actinomycetes</taxon>
        <taxon>Kitasatosporales</taxon>
        <taxon>Streptomycetaceae</taxon>
        <taxon>Streptomyces</taxon>
    </lineage>
</organism>
<feature type="domain" description="PPM-type phosphatase" evidence="3">
    <location>
        <begin position="476"/>
        <end position="692"/>
    </location>
</feature>
<evidence type="ECO:0000313" key="4">
    <source>
        <dbReference type="EMBL" id="MDL2075565.1"/>
    </source>
</evidence>
<dbReference type="SUPFAM" id="SSF55781">
    <property type="entry name" value="GAF domain-like"/>
    <property type="match status" value="2"/>
</dbReference>
<dbReference type="InterPro" id="IPR003018">
    <property type="entry name" value="GAF"/>
</dbReference>
<dbReference type="InterPro" id="IPR052016">
    <property type="entry name" value="Bact_Sigma-Reg"/>
</dbReference>
<gene>
    <name evidence="4" type="ORF">QNN03_03845</name>
</gene>
<dbReference type="SMART" id="SM00331">
    <property type="entry name" value="PP2C_SIG"/>
    <property type="match status" value="1"/>
</dbReference>
<keyword evidence="1" id="KW-0378">Hydrolase</keyword>
<dbReference type="InterPro" id="IPR035965">
    <property type="entry name" value="PAS-like_dom_sf"/>
</dbReference>
<dbReference type="SMART" id="SM00065">
    <property type="entry name" value="GAF"/>
    <property type="match status" value="1"/>
</dbReference>
<evidence type="ECO:0000256" key="1">
    <source>
        <dbReference type="ARBA" id="ARBA00022801"/>
    </source>
</evidence>
<dbReference type="SUPFAM" id="SSF81606">
    <property type="entry name" value="PP2C-like"/>
    <property type="match status" value="1"/>
</dbReference>
<dbReference type="Pfam" id="PF08448">
    <property type="entry name" value="PAS_4"/>
    <property type="match status" value="1"/>
</dbReference>
<name>A0ABT7ISK8_9ACTN</name>
<dbReference type="InterPro" id="IPR001932">
    <property type="entry name" value="PPM-type_phosphatase-like_dom"/>
</dbReference>
<dbReference type="Pfam" id="PF07228">
    <property type="entry name" value="SpoIIE"/>
    <property type="match status" value="1"/>
</dbReference>
<evidence type="ECO:0000313" key="5">
    <source>
        <dbReference type="Proteomes" id="UP001241926"/>
    </source>
</evidence>
<comment type="caution">
    <text evidence="4">The sequence shown here is derived from an EMBL/GenBank/DDBJ whole genome shotgun (WGS) entry which is preliminary data.</text>
</comment>
<dbReference type="Proteomes" id="UP001241926">
    <property type="component" value="Unassembled WGS sequence"/>
</dbReference>
<dbReference type="EMBL" id="JASJUS010000002">
    <property type="protein sequence ID" value="MDL2075565.1"/>
    <property type="molecule type" value="Genomic_DNA"/>
</dbReference>
<protein>
    <submittedName>
        <fullName evidence="4">SpoIIE family protein phosphatase</fullName>
    </submittedName>
</protein>
<dbReference type="InterPro" id="IPR000014">
    <property type="entry name" value="PAS"/>
</dbReference>
<dbReference type="Gene3D" id="3.30.450.40">
    <property type="match status" value="2"/>
</dbReference>
<dbReference type="CDD" id="cd00130">
    <property type="entry name" value="PAS"/>
    <property type="match status" value="1"/>
</dbReference>
<dbReference type="SUPFAM" id="SSF55785">
    <property type="entry name" value="PYP-like sensor domain (PAS domain)"/>
    <property type="match status" value="1"/>
</dbReference>
<accession>A0ABT7ISK8</accession>
<dbReference type="InterPro" id="IPR029016">
    <property type="entry name" value="GAF-like_dom_sf"/>
</dbReference>